<feature type="non-terminal residue" evidence="2">
    <location>
        <position position="698"/>
    </location>
</feature>
<feature type="region of interest" description="Disordered" evidence="1">
    <location>
        <begin position="610"/>
        <end position="651"/>
    </location>
</feature>
<sequence length="698" mass="77044">MVIAEESESKFDKIHEGSFVVDETVEPEFSLISEVIEADVTSSEPSVSGLLQKTPESEFVDYNLSHFSLVMSTLPHKPPSKFNFSDSISRIIPFYPSNEITDFSSFSKSPLTQFEPINYNSPLLSHNALRDLSQPAHEFKTTSNVSSESEIVNIPYPTTAVESALFPIVTTAHNYFMLNPASNALPFSTQVCTSSVSDISDSASSIFYQTGGLDVGLSFQNNEHEEAKEKWNKTNCELEMLQSIPSECKFSSEILMDKFVTNASSCSFEPSFPITTITEYSFPSSKPLVPFDSCHVCTSSSFPHPASSPILTTSCSYFSPSISASQYRPPLSPSNSDVPSSTDCSSSSSVLLANSHAILPHSSCQSISSLSFHSSSSSPPFENSLNRPSSSSLSPLHSSILSSYRTPLLVTVSEFSPPFFESASHFPSFFHTCVQSVEFSDYLFQISLIPISFSLIFDSFTSRLLFLPFTTSPFSSFSQISTNFAESGSCKTVVHSDNPDEESSSAVRHNLQSYFSTSNGTTLIFYGETELEGSHKTHELNSKQSEFKTHSITNKLSAAAENTQEYKTRQLDEMMRNTNKNLDHERSELLNLQKEVRYLVGQLLNDAADAPMQTMKKDRDTPIGDKFSNGSDELSTKKGLNSDPSTEWQIDCASQWKPYDISADSTISENEHSDESTFYNAHNGENEDDSDNANPSID</sequence>
<accession>A0A3S5AP21</accession>
<evidence type="ECO:0000313" key="3">
    <source>
        <dbReference type="Proteomes" id="UP000784294"/>
    </source>
</evidence>
<proteinExistence type="predicted"/>
<dbReference type="Proteomes" id="UP000784294">
    <property type="component" value="Unassembled WGS sequence"/>
</dbReference>
<protein>
    <submittedName>
        <fullName evidence="2">Uncharacterized protein</fullName>
    </submittedName>
</protein>
<comment type="caution">
    <text evidence="2">The sequence shown here is derived from an EMBL/GenBank/DDBJ whole genome shotgun (WGS) entry which is preliminary data.</text>
</comment>
<dbReference type="AlphaFoldDB" id="A0A3S5AP21"/>
<keyword evidence="3" id="KW-1185">Reference proteome</keyword>
<dbReference type="EMBL" id="CAAALY010051500">
    <property type="protein sequence ID" value="VEL21473.1"/>
    <property type="molecule type" value="Genomic_DNA"/>
</dbReference>
<name>A0A3S5AP21_9PLAT</name>
<feature type="region of interest" description="Disordered" evidence="1">
    <location>
        <begin position="663"/>
        <end position="698"/>
    </location>
</feature>
<gene>
    <name evidence="2" type="ORF">PXEA_LOCUS14913</name>
</gene>
<evidence type="ECO:0000256" key="1">
    <source>
        <dbReference type="SAM" id="MobiDB-lite"/>
    </source>
</evidence>
<feature type="compositionally biased region" description="Polar residues" evidence="1">
    <location>
        <begin position="628"/>
        <end position="648"/>
    </location>
</feature>
<organism evidence="2 3">
    <name type="scientific">Protopolystoma xenopodis</name>
    <dbReference type="NCBI Taxonomy" id="117903"/>
    <lineage>
        <taxon>Eukaryota</taxon>
        <taxon>Metazoa</taxon>
        <taxon>Spiralia</taxon>
        <taxon>Lophotrochozoa</taxon>
        <taxon>Platyhelminthes</taxon>
        <taxon>Monogenea</taxon>
        <taxon>Polyopisthocotylea</taxon>
        <taxon>Polystomatidea</taxon>
        <taxon>Polystomatidae</taxon>
        <taxon>Protopolystoma</taxon>
    </lineage>
</organism>
<evidence type="ECO:0000313" key="2">
    <source>
        <dbReference type="EMBL" id="VEL21473.1"/>
    </source>
</evidence>
<reference evidence="2" key="1">
    <citation type="submission" date="2018-11" db="EMBL/GenBank/DDBJ databases">
        <authorList>
            <consortium name="Pathogen Informatics"/>
        </authorList>
    </citation>
    <scope>NUCLEOTIDE SEQUENCE</scope>
</reference>